<gene>
    <name evidence="9" type="ORF">ANE_LOCUS4000</name>
</gene>
<evidence type="ECO:0000256" key="2">
    <source>
        <dbReference type="ARBA" id="ARBA00022692"/>
    </source>
</evidence>
<dbReference type="Pfam" id="PF02453">
    <property type="entry name" value="Reticulon"/>
    <property type="match status" value="1"/>
</dbReference>
<dbReference type="OrthoDB" id="567788at2759"/>
<evidence type="ECO:0000256" key="7">
    <source>
        <dbReference type="SAM" id="MobiDB-lite"/>
    </source>
</evidence>
<evidence type="ECO:0000313" key="9">
    <source>
        <dbReference type="EMBL" id="VVA93555.1"/>
    </source>
</evidence>
<protein>
    <recommendedName>
        <fullName evidence="6">Reticulon-like protein</fullName>
    </recommendedName>
</protein>
<sequence>MAEEHKHEESIMEKISEKIHGHGDSSSSSSDSDDEKKSDSSSLKTKIYRLFGREKPVHKVFGGGKPADIFLWRNKKVSGGVLGAATVSWILFELLEYNLLTLFGHVSILALAVLFLWSSATTFIHKTPPHIPEVHIPEEIVLQLASGLRVEINRGFTVLRDIASGRDLKKFLMVIAGLWVLSKVGSSCNFLTLVYIATVILFTVPVLYEKYEDKVDDFGEKAVKEIKKQYAVLDEKVLSKVMSKIPIGALMKKKL</sequence>
<evidence type="ECO:0000256" key="3">
    <source>
        <dbReference type="ARBA" id="ARBA00022824"/>
    </source>
</evidence>
<dbReference type="PANTHER" id="PTHR10994">
    <property type="entry name" value="RETICULON"/>
    <property type="match status" value="1"/>
</dbReference>
<feature type="compositionally biased region" description="Basic and acidic residues" evidence="7">
    <location>
        <begin position="1"/>
        <end position="23"/>
    </location>
</feature>
<dbReference type="AlphaFoldDB" id="A0A565AYH4"/>
<dbReference type="EMBL" id="CABITT030000002">
    <property type="protein sequence ID" value="VVA93555.1"/>
    <property type="molecule type" value="Genomic_DNA"/>
</dbReference>
<keyword evidence="5 6" id="KW-0472">Membrane</keyword>
<dbReference type="PROSITE" id="PS50845">
    <property type="entry name" value="RETICULON"/>
    <property type="match status" value="1"/>
</dbReference>
<keyword evidence="4 6" id="KW-1133">Transmembrane helix</keyword>
<feature type="region of interest" description="Disordered" evidence="7">
    <location>
        <begin position="1"/>
        <end position="40"/>
    </location>
</feature>
<evidence type="ECO:0000259" key="8">
    <source>
        <dbReference type="PROSITE" id="PS50845"/>
    </source>
</evidence>
<name>A0A565AYH4_9BRAS</name>
<dbReference type="GO" id="GO:0009617">
    <property type="term" value="P:response to bacterium"/>
    <property type="evidence" value="ECO:0007669"/>
    <property type="project" value="InterPro"/>
</dbReference>
<feature type="domain" description="Reticulon" evidence="8">
    <location>
        <begin position="66"/>
        <end position="255"/>
    </location>
</feature>
<evidence type="ECO:0000313" key="10">
    <source>
        <dbReference type="Proteomes" id="UP000489600"/>
    </source>
</evidence>
<dbReference type="PANTHER" id="PTHR10994:SF193">
    <property type="entry name" value="RETICULON-LIKE PROTEIN"/>
    <property type="match status" value="1"/>
</dbReference>
<feature type="transmembrane region" description="Helical" evidence="6">
    <location>
        <begin position="97"/>
        <end position="117"/>
    </location>
</feature>
<evidence type="ECO:0000256" key="6">
    <source>
        <dbReference type="RuleBase" id="RU363132"/>
    </source>
</evidence>
<accession>A0A565AYH4</accession>
<feature type="transmembrane region" description="Helical" evidence="6">
    <location>
        <begin position="190"/>
        <end position="208"/>
    </location>
</feature>
<keyword evidence="10" id="KW-1185">Reference proteome</keyword>
<dbReference type="Proteomes" id="UP000489600">
    <property type="component" value="Unassembled WGS sequence"/>
</dbReference>
<evidence type="ECO:0000256" key="4">
    <source>
        <dbReference type="ARBA" id="ARBA00022989"/>
    </source>
</evidence>
<evidence type="ECO:0000256" key="5">
    <source>
        <dbReference type="ARBA" id="ARBA00023136"/>
    </source>
</evidence>
<evidence type="ECO:0000256" key="1">
    <source>
        <dbReference type="ARBA" id="ARBA00004477"/>
    </source>
</evidence>
<proteinExistence type="predicted"/>
<keyword evidence="2 6" id="KW-0812">Transmembrane</keyword>
<dbReference type="InterPro" id="IPR003388">
    <property type="entry name" value="Reticulon"/>
</dbReference>
<reference evidence="9" key="1">
    <citation type="submission" date="2019-07" db="EMBL/GenBank/DDBJ databases">
        <authorList>
            <person name="Dittberner H."/>
        </authorList>
    </citation>
    <scope>NUCLEOTIDE SEQUENCE [LARGE SCALE GENOMIC DNA]</scope>
</reference>
<comment type="subcellular location">
    <subcellularLocation>
        <location evidence="1 6">Endoplasmic reticulum membrane</location>
        <topology evidence="1 6">Multi-pass membrane protein</topology>
    </subcellularLocation>
</comment>
<comment type="caution">
    <text evidence="9">The sequence shown here is derived from an EMBL/GenBank/DDBJ whole genome shotgun (WGS) entry which is preliminary data.</text>
</comment>
<keyword evidence="3 6" id="KW-0256">Endoplasmic reticulum</keyword>
<dbReference type="GO" id="GO:0005789">
    <property type="term" value="C:endoplasmic reticulum membrane"/>
    <property type="evidence" value="ECO:0007669"/>
    <property type="project" value="UniProtKB-SubCell"/>
</dbReference>
<organism evidence="9 10">
    <name type="scientific">Arabis nemorensis</name>
    <dbReference type="NCBI Taxonomy" id="586526"/>
    <lineage>
        <taxon>Eukaryota</taxon>
        <taxon>Viridiplantae</taxon>
        <taxon>Streptophyta</taxon>
        <taxon>Embryophyta</taxon>
        <taxon>Tracheophyta</taxon>
        <taxon>Spermatophyta</taxon>
        <taxon>Magnoliopsida</taxon>
        <taxon>eudicotyledons</taxon>
        <taxon>Gunneridae</taxon>
        <taxon>Pentapetalae</taxon>
        <taxon>rosids</taxon>
        <taxon>malvids</taxon>
        <taxon>Brassicales</taxon>
        <taxon>Brassicaceae</taxon>
        <taxon>Arabideae</taxon>
        <taxon>Arabis</taxon>
    </lineage>
</organism>
<dbReference type="InterPro" id="IPR045064">
    <property type="entry name" value="Reticulon-like"/>
</dbReference>